<dbReference type="AlphaFoldDB" id="R9UP64"/>
<keyword evidence="1" id="KW-0472">Membrane</keyword>
<dbReference type="KEGG" id="pmw:B2K_38790"/>
<feature type="transmembrane region" description="Helical" evidence="1">
    <location>
        <begin position="33"/>
        <end position="52"/>
    </location>
</feature>
<organism evidence="2 3">
    <name type="scientific">Paenibacillus mucilaginosus K02</name>
    <dbReference type="NCBI Taxonomy" id="997761"/>
    <lineage>
        <taxon>Bacteria</taxon>
        <taxon>Bacillati</taxon>
        <taxon>Bacillota</taxon>
        <taxon>Bacilli</taxon>
        <taxon>Bacillales</taxon>
        <taxon>Paenibacillaceae</taxon>
        <taxon>Paenibacillus</taxon>
    </lineage>
</organism>
<sequence>MILIVLLIIAILIKNYLVENQFISVDMARLIKYLIYVFLGLLLFSVLIFFTLSF</sequence>
<protein>
    <submittedName>
        <fullName evidence="2">Uncharacterized protein</fullName>
    </submittedName>
</protein>
<accession>R9UP64</accession>
<dbReference type="Proteomes" id="UP000007392">
    <property type="component" value="Chromosome"/>
</dbReference>
<keyword evidence="1" id="KW-1133">Transmembrane helix</keyword>
<reference evidence="2 3" key="1">
    <citation type="submission" date="2013-06" db="EMBL/GenBank/DDBJ databases">
        <title>Complete genome sequence of Paenibacillus mucilaginosus K02.</title>
        <authorList>
            <person name="Xiao B."/>
            <person name="Sun L."/>
            <person name="Xiao L."/>
            <person name="Lian B."/>
        </authorList>
    </citation>
    <scope>NUCLEOTIDE SEQUENCE [LARGE SCALE GENOMIC DNA]</scope>
    <source>
        <strain evidence="2 3">K02</strain>
    </source>
</reference>
<evidence type="ECO:0000313" key="2">
    <source>
        <dbReference type="EMBL" id="AGN70607.1"/>
    </source>
</evidence>
<evidence type="ECO:0000313" key="3">
    <source>
        <dbReference type="Proteomes" id="UP000007392"/>
    </source>
</evidence>
<gene>
    <name evidence="2" type="ORF">B2K_38790</name>
</gene>
<dbReference type="EMBL" id="CP003422">
    <property type="protein sequence ID" value="AGN70607.1"/>
    <property type="molecule type" value="Genomic_DNA"/>
</dbReference>
<name>R9UP64_9BACL</name>
<evidence type="ECO:0000256" key="1">
    <source>
        <dbReference type="SAM" id="Phobius"/>
    </source>
</evidence>
<proteinExistence type="predicted"/>
<dbReference type="HOGENOM" id="CLU_3046108_0_0_9"/>
<keyword evidence="1" id="KW-0812">Transmembrane</keyword>